<dbReference type="OrthoDB" id="9805423at2"/>
<accession>R4PUQ5</accession>
<dbReference type="RefSeq" id="WP_015641340.1">
    <property type="nucleotide sequence ID" value="NC_021219.1"/>
</dbReference>
<dbReference type="Pfam" id="PF12697">
    <property type="entry name" value="Abhydrolase_6"/>
    <property type="match status" value="1"/>
</dbReference>
<dbReference type="Proteomes" id="UP000013893">
    <property type="component" value="Chromosome"/>
</dbReference>
<name>R4PUQ5_9BACT</name>
<evidence type="ECO:0000313" key="3">
    <source>
        <dbReference type="Proteomes" id="UP000013893"/>
    </source>
</evidence>
<protein>
    <recommendedName>
        <fullName evidence="1">AB hydrolase-1 domain-containing protein</fullName>
    </recommendedName>
</protein>
<dbReference type="AlphaFoldDB" id="R4PUQ5"/>
<dbReference type="SUPFAM" id="SSF53474">
    <property type="entry name" value="alpha/beta-Hydrolases"/>
    <property type="match status" value="1"/>
</dbReference>
<proteinExistence type="predicted"/>
<dbReference type="Gene3D" id="3.40.50.1820">
    <property type="entry name" value="alpha/beta hydrolase"/>
    <property type="match status" value="1"/>
</dbReference>
<gene>
    <name evidence="2" type="ORF">L336_0181</name>
</gene>
<dbReference type="STRING" id="1332188.L336_0181"/>
<dbReference type="HOGENOM" id="CLU_020336_13_2_0"/>
<sequence length="231" mass="25282">MTAPLVIIHGWTYTIKPWDKTVAILKEMGVEVHQLRVPGLTQPSDAVWTIDAYVAWLDQELQAIPNPIVLGHSNGGRIAMHYLAQHPNRFKKLILLNSAGVAISSTSQSLKKTAVKASAKILKPLKYIPGVRRVVYRALGSDYGRAPKNMQATLNNMLAADKDFSPRMIATPTIMLWGESDNVTSLAIGKKIADELPTATLHTFPGWGHAPYLTHPEQVADAIMAAMQESA</sequence>
<keyword evidence="3" id="KW-1185">Reference proteome</keyword>
<organism evidence="2 3">
    <name type="scientific">Candidatus Saccharimonas aalborgensis</name>
    <dbReference type="NCBI Taxonomy" id="1332188"/>
    <lineage>
        <taxon>Bacteria</taxon>
        <taxon>Candidatus Saccharimonadota</taxon>
        <taxon>Candidatus Saccharimonadia</taxon>
        <taxon>Candidatus Saccharimonadales</taxon>
        <taxon>Candidatus Saccharimonadaceae</taxon>
        <taxon>Candidatus Saccharimonas</taxon>
    </lineage>
</organism>
<evidence type="ECO:0000259" key="1">
    <source>
        <dbReference type="Pfam" id="PF12697"/>
    </source>
</evidence>
<dbReference type="KEGG" id="saal:L336_0181"/>
<dbReference type="InterPro" id="IPR000073">
    <property type="entry name" value="AB_hydrolase_1"/>
</dbReference>
<reference evidence="2 3" key="1">
    <citation type="journal article" date="2013" name="Nat. Biotechnol.">
        <title>Genome sequences of rare, uncultured bacteria obtained by differential coverage binning of multiple metagenomes.</title>
        <authorList>
            <person name="Albertsen M."/>
            <person name="Hugenholtz P."/>
            <person name="Skarshewski A."/>
            <person name="Nielsen K.L."/>
            <person name="Tyson G.W."/>
            <person name="Nielsen P.H."/>
        </authorList>
    </citation>
    <scope>NUCLEOTIDE SEQUENCE [LARGE SCALE GENOMIC DNA]</scope>
    <source>
        <strain evidence="2">TM71</strain>
    </source>
</reference>
<dbReference type="InterPro" id="IPR050228">
    <property type="entry name" value="Carboxylesterase_BioH"/>
</dbReference>
<dbReference type="InterPro" id="IPR029058">
    <property type="entry name" value="AB_hydrolase_fold"/>
</dbReference>
<dbReference type="PANTHER" id="PTHR43194:SF2">
    <property type="entry name" value="PEROXISOMAL MEMBRANE PROTEIN LPX1"/>
    <property type="match status" value="1"/>
</dbReference>
<dbReference type="EMBL" id="CP005957">
    <property type="protein sequence ID" value="AGL61890.1"/>
    <property type="molecule type" value="Genomic_DNA"/>
</dbReference>
<feature type="domain" description="AB hydrolase-1" evidence="1">
    <location>
        <begin position="5"/>
        <end position="222"/>
    </location>
</feature>
<evidence type="ECO:0000313" key="2">
    <source>
        <dbReference type="EMBL" id="AGL61890.1"/>
    </source>
</evidence>
<dbReference type="PANTHER" id="PTHR43194">
    <property type="entry name" value="HYDROLASE ALPHA/BETA FOLD FAMILY"/>
    <property type="match status" value="1"/>
</dbReference>